<gene>
    <name evidence="1" type="ORF">JQ615_00085</name>
</gene>
<organism evidence="1 2">
    <name type="scientific">Bradyrhizobium jicamae</name>
    <dbReference type="NCBI Taxonomy" id="280332"/>
    <lineage>
        <taxon>Bacteria</taxon>
        <taxon>Pseudomonadati</taxon>
        <taxon>Pseudomonadota</taxon>
        <taxon>Alphaproteobacteria</taxon>
        <taxon>Hyphomicrobiales</taxon>
        <taxon>Nitrobacteraceae</taxon>
        <taxon>Bradyrhizobium</taxon>
    </lineage>
</organism>
<evidence type="ECO:0000313" key="1">
    <source>
        <dbReference type="EMBL" id="MBR0793785.1"/>
    </source>
</evidence>
<dbReference type="RefSeq" id="WP_212491511.1">
    <property type="nucleotide sequence ID" value="NZ_JAFCJH010000001.1"/>
</dbReference>
<accession>A0ABS5FAG4</accession>
<sequence>MKRQRRRYAPHSNALEIRLADEARELLKKVKQLSPGPEREALIVRARHNEAAARMTEWLMSPHGSRTPI</sequence>
<dbReference type="Proteomes" id="UP001315278">
    <property type="component" value="Unassembled WGS sequence"/>
</dbReference>
<evidence type="ECO:0000313" key="2">
    <source>
        <dbReference type="Proteomes" id="UP001315278"/>
    </source>
</evidence>
<keyword evidence="2" id="KW-1185">Reference proteome</keyword>
<reference evidence="2" key="1">
    <citation type="journal article" date="2021" name="ISME J.">
        <title>Evolutionary origin and ecological implication of a unique nif island in free-living Bradyrhizobium lineages.</title>
        <authorList>
            <person name="Tao J."/>
        </authorList>
    </citation>
    <scope>NUCLEOTIDE SEQUENCE [LARGE SCALE GENOMIC DNA]</scope>
    <source>
        <strain evidence="2">SZCCT0434</strain>
    </source>
</reference>
<name>A0ABS5FAG4_9BRAD</name>
<comment type="caution">
    <text evidence="1">The sequence shown here is derived from an EMBL/GenBank/DDBJ whole genome shotgun (WGS) entry which is preliminary data.</text>
</comment>
<dbReference type="EMBL" id="JAFCJH010000001">
    <property type="protein sequence ID" value="MBR0793785.1"/>
    <property type="molecule type" value="Genomic_DNA"/>
</dbReference>
<protein>
    <submittedName>
        <fullName evidence="1">Uncharacterized protein</fullName>
    </submittedName>
</protein>
<proteinExistence type="predicted"/>